<protein>
    <submittedName>
        <fullName evidence="1">Uncharacterized protein</fullName>
    </submittedName>
</protein>
<dbReference type="RefSeq" id="WP_231745251.1">
    <property type="nucleotide sequence ID" value="NZ_LRFG02000002.1"/>
</dbReference>
<sequence>MTDDGGFHCFVMPAKAGIQPPTVRPWSSGPYLGSRADGSRIKSGMTSEVEFTFVVMPAKAGIQP</sequence>
<comment type="caution">
    <text evidence="1">The sequence shown here is derived from an EMBL/GenBank/DDBJ whole genome shotgun (WGS) entry which is preliminary data.</text>
</comment>
<reference evidence="1" key="1">
    <citation type="submission" date="2017-08" db="EMBL/GenBank/DDBJ databases">
        <title>Microbulbifer marisrubri sp. nov., a halophilic alphaproteobacterium isolated from marine sediment of the Yellow Sea, China.</title>
        <authorList>
            <person name="Zhang G."/>
            <person name="Xiong Q."/>
        </authorList>
    </citation>
    <scope>NUCLEOTIDE SEQUENCE [LARGE SCALE GENOMIC DNA]</scope>
    <source>
        <strain evidence="1">WRN-8</strain>
    </source>
</reference>
<feature type="non-terminal residue" evidence="1">
    <location>
        <position position="64"/>
    </location>
</feature>
<dbReference type="EMBL" id="LRFG02000002">
    <property type="protein sequence ID" value="PCO05362.1"/>
    <property type="molecule type" value="Genomic_DNA"/>
</dbReference>
<organism evidence="1 2">
    <name type="scientific">Microbulbifer flavimaris</name>
    <dbReference type="NCBI Taxonomy" id="1781068"/>
    <lineage>
        <taxon>Bacteria</taxon>
        <taxon>Pseudomonadati</taxon>
        <taxon>Pseudomonadota</taxon>
        <taxon>Gammaproteobacteria</taxon>
        <taxon>Cellvibrionales</taxon>
        <taxon>Microbulbiferaceae</taxon>
        <taxon>Microbulbifer</taxon>
    </lineage>
</organism>
<proteinExistence type="predicted"/>
<evidence type="ECO:0000313" key="1">
    <source>
        <dbReference type="EMBL" id="PCO05362.1"/>
    </source>
</evidence>
<name>A0ABX4HZ01_9GAMM</name>
<accession>A0ABX4HZ01</accession>
<gene>
    <name evidence="1" type="ORF">AWR36_004830</name>
</gene>
<evidence type="ECO:0000313" key="2">
    <source>
        <dbReference type="Proteomes" id="UP000218427"/>
    </source>
</evidence>
<keyword evidence="2" id="KW-1185">Reference proteome</keyword>
<dbReference type="Proteomes" id="UP000218427">
    <property type="component" value="Unassembled WGS sequence"/>
</dbReference>